<feature type="compositionally biased region" description="Polar residues" evidence="1">
    <location>
        <begin position="330"/>
        <end position="341"/>
    </location>
</feature>
<dbReference type="EMBL" id="JAIFRP010000006">
    <property type="protein sequence ID" value="KAK2588213.1"/>
    <property type="molecule type" value="Genomic_DNA"/>
</dbReference>
<keyword evidence="2" id="KW-0812">Transmembrane</keyword>
<feature type="transmembrane region" description="Helical" evidence="2">
    <location>
        <begin position="20"/>
        <end position="46"/>
    </location>
</feature>
<feature type="compositionally biased region" description="Basic and acidic residues" evidence="1">
    <location>
        <begin position="724"/>
        <end position="756"/>
    </location>
</feature>
<organism evidence="3 4">
    <name type="scientific">Odynerus spinipes</name>
    <dbReference type="NCBI Taxonomy" id="1348599"/>
    <lineage>
        <taxon>Eukaryota</taxon>
        <taxon>Metazoa</taxon>
        <taxon>Ecdysozoa</taxon>
        <taxon>Arthropoda</taxon>
        <taxon>Hexapoda</taxon>
        <taxon>Insecta</taxon>
        <taxon>Pterygota</taxon>
        <taxon>Neoptera</taxon>
        <taxon>Endopterygota</taxon>
        <taxon>Hymenoptera</taxon>
        <taxon>Apocrita</taxon>
        <taxon>Aculeata</taxon>
        <taxon>Vespoidea</taxon>
        <taxon>Vespidae</taxon>
        <taxon>Eumeninae</taxon>
        <taxon>Odynerus</taxon>
    </lineage>
</organism>
<feature type="compositionally biased region" description="Polar residues" evidence="1">
    <location>
        <begin position="514"/>
        <end position="528"/>
    </location>
</feature>
<feature type="compositionally biased region" description="Low complexity" evidence="1">
    <location>
        <begin position="497"/>
        <end position="513"/>
    </location>
</feature>
<evidence type="ECO:0000256" key="2">
    <source>
        <dbReference type="SAM" id="Phobius"/>
    </source>
</evidence>
<comment type="caution">
    <text evidence="3">The sequence shown here is derived from an EMBL/GenBank/DDBJ whole genome shotgun (WGS) entry which is preliminary data.</text>
</comment>
<dbReference type="AlphaFoldDB" id="A0AAD9VV72"/>
<reference evidence="3" key="1">
    <citation type="submission" date="2021-08" db="EMBL/GenBank/DDBJ databases">
        <authorList>
            <person name="Misof B."/>
            <person name="Oliver O."/>
            <person name="Podsiadlowski L."/>
            <person name="Donath A."/>
            <person name="Peters R."/>
            <person name="Mayer C."/>
            <person name="Rust J."/>
            <person name="Gunkel S."/>
            <person name="Lesny P."/>
            <person name="Martin S."/>
            <person name="Oeyen J.P."/>
            <person name="Petersen M."/>
            <person name="Panagiotis P."/>
            <person name="Wilbrandt J."/>
            <person name="Tanja T."/>
        </authorList>
    </citation>
    <scope>NUCLEOTIDE SEQUENCE</scope>
    <source>
        <strain evidence="3">GBR_01_08_01A</strain>
        <tissue evidence="3">Thorax + abdomen</tissue>
    </source>
</reference>
<evidence type="ECO:0000313" key="4">
    <source>
        <dbReference type="Proteomes" id="UP001258017"/>
    </source>
</evidence>
<feature type="region of interest" description="Disordered" evidence="1">
    <location>
        <begin position="607"/>
        <end position="639"/>
    </location>
</feature>
<dbReference type="Proteomes" id="UP001258017">
    <property type="component" value="Unassembled WGS sequence"/>
</dbReference>
<accession>A0AAD9VV72</accession>
<feature type="compositionally biased region" description="Basic and acidic residues" evidence="1">
    <location>
        <begin position="297"/>
        <end position="315"/>
    </location>
</feature>
<evidence type="ECO:0000313" key="3">
    <source>
        <dbReference type="EMBL" id="KAK2588213.1"/>
    </source>
</evidence>
<feature type="compositionally biased region" description="Basic and acidic residues" evidence="1">
    <location>
        <begin position="342"/>
        <end position="354"/>
    </location>
</feature>
<keyword evidence="2" id="KW-0472">Membrane</keyword>
<keyword evidence="4" id="KW-1185">Reference proteome</keyword>
<feature type="compositionally biased region" description="Basic residues" evidence="1">
    <location>
        <begin position="382"/>
        <end position="391"/>
    </location>
</feature>
<keyword evidence="2" id="KW-1133">Transmembrane helix</keyword>
<reference evidence="3" key="2">
    <citation type="journal article" date="2023" name="Commun. Biol.">
        <title>Intrasexual cuticular hydrocarbon dimorphism in a wasp sheds light on hydrocarbon biosynthesis genes in Hymenoptera.</title>
        <authorList>
            <person name="Moris V.C."/>
            <person name="Podsiadlowski L."/>
            <person name="Martin S."/>
            <person name="Oeyen J.P."/>
            <person name="Donath A."/>
            <person name="Petersen M."/>
            <person name="Wilbrandt J."/>
            <person name="Misof B."/>
            <person name="Liedtke D."/>
            <person name="Thamm M."/>
            <person name="Scheiner R."/>
            <person name="Schmitt T."/>
            <person name="Niehuis O."/>
        </authorList>
    </citation>
    <scope>NUCLEOTIDE SEQUENCE</scope>
    <source>
        <strain evidence="3">GBR_01_08_01A</strain>
    </source>
</reference>
<feature type="region of interest" description="Disordered" evidence="1">
    <location>
        <begin position="278"/>
        <end position="534"/>
    </location>
</feature>
<feature type="compositionally biased region" description="Basic and acidic residues" evidence="1">
    <location>
        <begin position="607"/>
        <end position="630"/>
    </location>
</feature>
<feature type="compositionally biased region" description="Basic and acidic residues" evidence="1">
    <location>
        <begin position="689"/>
        <end position="709"/>
    </location>
</feature>
<feature type="compositionally biased region" description="Polar residues" evidence="1">
    <location>
        <begin position="286"/>
        <end position="296"/>
    </location>
</feature>
<feature type="region of interest" description="Disordered" evidence="1">
    <location>
        <begin position="689"/>
        <end position="756"/>
    </location>
</feature>
<proteinExistence type="predicted"/>
<feature type="compositionally biased region" description="Low complexity" evidence="1">
    <location>
        <begin position="414"/>
        <end position="430"/>
    </location>
</feature>
<evidence type="ECO:0000256" key="1">
    <source>
        <dbReference type="SAM" id="MobiDB-lite"/>
    </source>
</evidence>
<protein>
    <submittedName>
        <fullName evidence="3">Uncharacterized protein</fullName>
    </submittedName>
</protein>
<name>A0AAD9VV72_9HYME</name>
<feature type="region of interest" description="Disordered" evidence="1">
    <location>
        <begin position="56"/>
        <end position="85"/>
    </location>
</feature>
<gene>
    <name evidence="3" type="ORF">KPH14_004249</name>
</gene>
<sequence>MLSVVNSGKFILTLQSTPPFVIESIFALALAVLLVVPLITHLQFYLEEPSKRKRNTTIPDVLSNESSTLNENHEERRKKNGSSAERIRRAVVMHYPAPISVDTSSSSDFDLQVGTPSRRTASTPNLCSNCAGDGWFKDESRDADHQRIDQQGVREIVKKIKPKRDVLVDRSSSFVATNSELPIIDISTFNYNSYRHKLIEASLKKKYRERQPPGDVIFNSIHLSTTDSTLGIRLNEEYEHSFFDFVEEYYDATAGMSIKEMEFLHPLDHFLVRGARERETSEKATDTVSCTTNQTTDQRENVIEKKPIDRRRALDKNGNISKAKGKNFAGVTNKQPGNESPRSMDSKKDTEKKGRALAAGPVDSNSIRTKVAATASNVDRARTRKSPGRRKSSAESVNSRKLGSSIVKADKESINVTSSSSSEVGSAYSETGKQPRNATSDHSRDSSVPPSRGRTATRKLLPWITGNTSASFNRKYGNKSPEAFDRSPKRKVRSSERPSTGFSSRTTSPRPRSANLSRSSRKANYQDSSELEETVKNIENYTTSKEEFMRSNAPELLSSPTFEPSLASTLPSRISSRPLSKLFVPFENDGSIRSMFENVSGRGSAKFKEKRDRAAETKSMRAASVEENREQTYPGINDRDRSKVALNFDRGNAISRSCKTMPSVRDDRPSSKSTAEVFENVINKAESWKESTVRRRDNEKPRSDIFSKKDPKRRQGGAGLSNLDKTRELSRGNKSDRCSRDKTNSSRSAIESRDTLTKDEKLRLPRGDSKVGLAMQTGLKNYIKMLKQVLKNGGNVDLVDLASLSLTDAISPELESILSSSELKELQDLLNIAEIKSNLAAKDVVVV</sequence>